<sequence>MQVFELHRAGVIDRGRDVVLDHAAYLDAACGECACDLDQQGFDVVGGKVEDGGDRQGGHDGVPDNEAGLSHSAAGAPSPVRNWITVDGCPTPPVATVEASVATARIRPGGRPGPGCHDPVLWLASARSGWPVDQHPRQGRLGRSIEVGAGWSQTGRRASLPSGDGAGHDAGSPPIRRAG</sequence>
<feature type="region of interest" description="Disordered" evidence="1">
    <location>
        <begin position="48"/>
        <end position="77"/>
    </location>
</feature>
<evidence type="ECO:0000256" key="1">
    <source>
        <dbReference type="SAM" id="MobiDB-lite"/>
    </source>
</evidence>
<comment type="caution">
    <text evidence="2">The sequence shown here is derived from an EMBL/GenBank/DDBJ whole genome shotgun (WGS) entry which is preliminary data.</text>
</comment>
<name>A0A645H8L3_9ZZZZ</name>
<proteinExistence type="predicted"/>
<accession>A0A645H8L3</accession>
<protein>
    <submittedName>
        <fullName evidence="2">Uncharacterized protein</fullName>
    </submittedName>
</protein>
<reference evidence="2" key="1">
    <citation type="submission" date="2019-08" db="EMBL/GenBank/DDBJ databases">
        <authorList>
            <person name="Kucharzyk K."/>
            <person name="Murdoch R.W."/>
            <person name="Higgins S."/>
            <person name="Loffler F."/>
        </authorList>
    </citation>
    <scope>NUCLEOTIDE SEQUENCE</scope>
</reference>
<dbReference type="EMBL" id="VSSQ01087873">
    <property type="protein sequence ID" value="MPN34702.1"/>
    <property type="molecule type" value="Genomic_DNA"/>
</dbReference>
<gene>
    <name evidence="2" type="ORF">SDC9_182196</name>
</gene>
<evidence type="ECO:0000313" key="2">
    <source>
        <dbReference type="EMBL" id="MPN34702.1"/>
    </source>
</evidence>
<feature type="compositionally biased region" description="Basic and acidic residues" evidence="1">
    <location>
        <begin position="48"/>
        <end position="62"/>
    </location>
</feature>
<dbReference type="AlphaFoldDB" id="A0A645H8L3"/>
<feature type="region of interest" description="Disordered" evidence="1">
    <location>
        <begin position="133"/>
        <end position="179"/>
    </location>
</feature>
<organism evidence="2">
    <name type="scientific">bioreactor metagenome</name>
    <dbReference type="NCBI Taxonomy" id="1076179"/>
    <lineage>
        <taxon>unclassified sequences</taxon>
        <taxon>metagenomes</taxon>
        <taxon>ecological metagenomes</taxon>
    </lineage>
</organism>